<dbReference type="Proteomes" id="UP000699042">
    <property type="component" value="Unassembled WGS sequence"/>
</dbReference>
<name>A0A9P7RCZ2_9PEZI</name>
<comment type="caution">
    <text evidence="1">The sequence shown here is derived from an EMBL/GenBank/DDBJ whole genome shotgun (WGS) entry which is preliminary data.</text>
</comment>
<dbReference type="EMBL" id="JAESDN010000002">
    <property type="protein sequence ID" value="KAG7055215.1"/>
    <property type="molecule type" value="Genomic_DNA"/>
</dbReference>
<gene>
    <name evidence="1" type="ORF">JMJ77_007680</name>
</gene>
<keyword evidence="2" id="KW-1185">Reference proteome</keyword>
<organism evidence="1 2">
    <name type="scientific">Colletotrichum scovillei</name>
    <dbReference type="NCBI Taxonomy" id="1209932"/>
    <lineage>
        <taxon>Eukaryota</taxon>
        <taxon>Fungi</taxon>
        <taxon>Dikarya</taxon>
        <taxon>Ascomycota</taxon>
        <taxon>Pezizomycotina</taxon>
        <taxon>Sordariomycetes</taxon>
        <taxon>Hypocreomycetidae</taxon>
        <taxon>Glomerellales</taxon>
        <taxon>Glomerellaceae</taxon>
        <taxon>Colletotrichum</taxon>
        <taxon>Colletotrichum acutatum species complex</taxon>
    </lineage>
</organism>
<feature type="non-terminal residue" evidence="1">
    <location>
        <position position="1"/>
    </location>
</feature>
<evidence type="ECO:0000313" key="2">
    <source>
        <dbReference type="Proteomes" id="UP000699042"/>
    </source>
</evidence>
<proteinExistence type="predicted"/>
<reference evidence="1" key="1">
    <citation type="submission" date="2021-05" db="EMBL/GenBank/DDBJ databases">
        <title>Comparative genomics of three Colletotrichum scovillei strains and genetic complementation revealed genes involved fungal growth and virulence on chili pepper.</title>
        <authorList>
            <person name="Hsieh D.-K."/>
            <person name="Chuang S.-C."/>
            <person name="Chen C.-Y."/>
            <person name="Chao Y.-T."/>
            <person name="Lu M.-Y.J."/>
            <person name="Lee M.-H."/>
            <person name="Shih M.-C."/>
        </authorList>
    </citation>
    <scope>NUCLEOTIDE SEQUENCE</scope>
    <source>
        <strain evidence="1">Coll-153</strain>
    </source>
</reference>
<evidence type="ECO:0000313" key="1">
    <source>
        <dbReference type="EMBL" id="KAG7055215.1"/>
    </source>
</evidence>
<sequence length="62" mass="6810">MAPNSVSDHWDHLISNCKESCRLHLEASPVLVEWHRTLRTAANSAVLVANSICGHEPHSSPP</sequence>
<protein>
    <submittedName>
        <fullName evidence="1">Uncharacterized protein</fullName>
    </submittedName>
</protein>
<dbReference type="AlphaFoldDB" id="A0A9P7RCZ2"/>
<accession>A0A9P7RCZ2</accession>